<dbReference type="PANTHER" id="PTHR11733">
    <property type="entry name" value="ZINC METALLOPROTEASE FAMILY M13 NEPRILYSIN-RELATED"/>
    <property type="match status" value="1"/>
</dbReference>
<name>A0A3P6RW83_CYLGO</name>
<dbReference type="Proteomes" id="UP000271889">
    <property type="component" value="Unassembled WGS sequence"/>
</dbReference>
<organism evidence="2 3">
    <name type="scientific">Cylicostephanus goldi</name>
    <name type="common">Nematode worm</name>
    <dbReference type="NCBI Taxonomy" id="71465"/>
    <lineage>
        <taxon>Eukaryota</taxon>
        <taxon>Metazoa</taxon>
        <taxon>Ecdysozoa</taxon>
        <taxon>Nematoda</taxon>
        <taxon>Chromadorea</taxon>
        <taxon>Rhabditida</taxon>
        <taxon>Rhabditina</taxon>
        <taxon>Rhabditomorpha</taxon>
        <taxon>Strongyloidea</taxon>
        <taxon>Strongylidae</taxon>
        <taxon>Cylicostephanus</taxon>
    </lineage>
</organism>
<dbReference type="SUPFAM" id="SSF55486">
    <property type="entry name" value="Metalloproteases ('zincins'), catalytic domain"/>
    <property type="match status" value="1"/>
</dbReference>
<dbReference type="OrthoDB" id="5873741at2759"/>
<dbReference type="InterPro" id="IPR018497">
    <property type="entry name" value="Peptidase_M13_C"/>
</dbReference>
<dbReference type="PANTHER" id="PTHR11733:SF237">
    <property type="entry name" value="NEPRILYSIN-LIKE 4"/>
    <property type="match status" value="1"/>
</dbReference>
<proteinExistence type="predicted"/>
<dbReference type="Pfam" id="PF01431">
    <property type="entry name" value="Peptidase_M13"/>
    <property type="match status" value="1"/>
</dbReference>
<dbReference type="InterPro" id="IPR000718">
    <property type="entry name" value="Peptidase_M13"/>
</dbReference>
<dbReference type="InterPro" id="IPR024079">
    <property type="entry name" value="MetalloPept_cat_dom_sf"/>
</dbReference>
<reference evidence="2 3" key="1">
    <citation type="submission" date="2018-11" db="EMBL/GenBank/DDBJ databases">
        <authorList>
            <consortium name="Pathogen Informatics"/>
        </authorList>
    </citation>
    <scope>NUCLEOTIDE SEQUENCE [LARGE SCALE GENOMIC DNA]</scope>
</reference>
<sequence length="120" mass="13797">MGHEMTHAFDDEGSQHDAYGNLHDWWDKDVKKKFKKRAQCFVDQYENIEVAGTNLSINGKLTQAENIADNGGVKQAYKAYKTYLKRHGGKEPRLKGLEKYNNDQMFFLGYAQVTFTRNGS</sequence>
<evidence type="ECO:0000259" key="1">
    <source>
        <dbReference type="Pfam" id="PF01431"/>
    </source>
</evidence>
<dbReference type="AlphaFoldDB" id="A0A3P6RW83"/>
<dbReference type="GO" id="GO:0005886">
    <property type="term" value="C:plasma membrane"/>
    <property type="evidence" value="ECO:0007669"/>
    <property type="project" value="TreeGrafter"/>
</dbReference>
<dbReference type="GO" id="GO:0016485">
    <property type="term" value="P:protein processing"/>
    <property type="evidence" value="ECO:0007669"/>
    <property type="project" value="TreeGrafter"/>
</dbReference>
<dbReference type="GO" id="GO:0004222">
    <property type="term" value="F:metalloendopeptidase activity"/>
    <property type="evidence" value="ECO:0007669"/>
    <property type="project" value="InterPro"/>
</dbReference>
<dbReference type="PROSITE" id="PS51885">
    <property type="entry name" value="NEPRILYSIN"/>
    <property type="match status" value="1"/>
</dbReference>
<dbReference type="Gene3D" id="3.40.390.10">
    <property type="entry name" value="Collagenase (Catalytic Domain)"/>
    <property type="match status" value="1"/>
</dbReference>
<dbReference type="EMBL" id="UYRV01014839">
    <property type="protein sequence ID" value="VDK60563.1"/>
    <property type="molecule type" value="Genomic_DNA"/>
</dbReference>
<evidence type="ECO:0000313" key="3">
    <source>
        <dbReference type="Proteomes" id="UP000271889"/>
    </source>
</evidence>
<keyword evidence="3" id="KW-1185">Reference proteome</keyword>
<gene>
    <name evidence="2" type="ORF">CGOC_LOCUS5054</name>
</gene>
<accession>A0A3P6RW83</accession>
<evidence type="ECO:0000313" key="2">
    <source>
        <dbReference type="EMBL" id="VDK60563.1"/>
    </source>
</evidence>
<protein>
    <recommendedName>
        <fullName evidence="1">Peptidase M13 C-terminal domain-containing protein</fullName>
    </recommendedName>
</protein>
<feature type="domain" description="Peptidase M13 C-terminal" evidence="1">
    <location>
        <begin position="1"/>
        <end position="116"/>
    </location>
</feature>